<dbReference type="PANTHER" id="PTHR43531">
    <property type="entry name" value="PROTEIN ICFG"/>
    <property type="match status" value="1"/>
</dbReference>
<evidence type="ECO:0000256" key="5">
    <source>
        <dbReference type="SAM" id="Phobius"/>
    </source>
</evidence>
<keyword evidence="5" id="KW-0472">Membrane</keyword>
<feature type="domain" description="HAMP" evidence="7">
    <location>
        <begin position="325"/>
        <end position="378"/>
    </location>
</feature>
<dbReference type="SMART" id="SM00304">
    <property type="entry name" value="HAMP"/>
    <property type="match status" value="1"/>
</dbReference>
<dbReference type="InterPro" id="IPR003660">
    <property type="entry name" value="HAMP_dom"/>
</dbReference>
<dbReference type="GO" id="GO:0005886">
    <property type="term" value="C:plasma membrane"/>
    <property type="evidence" value="ECO:0007669"/>
    <property type="project" value="TreeGrafter"/>
</dbReference>
<name>A0A2U4EXU4_9SPIR</name>
<dbReference type="PROSITE" id="PS50885">
    <property type="entry name" value="HAMP"/>
    <property type="match status" value="1"/>
</dbReference>
<dbReference type="STRING" id="1289135.A966_01226"/>
<dbReference type="CDD" id="cd11386">
    <property type="entry name" value="MCP_signal"/>
    <property type="match status" value="1"/>
</dbReference>
<dbReference type="OrthoDB" id="334703at2"/>
<dbReference type="FunFam" id="1.10.287.950:FF:000001">
    <property type="entry name" value="Methyl-accepting chemotaxis sensory transducer"/>
    <property type="match status" value="1"/>
</dbReference>
<keyword evidence="4" id="KW-0807">Transducer</keyword>
<dbReference type="InterPro" id="IPR051310">
    <property type="entry name" value="MCP_chemotaxis"/>
</dbReference>
<dbReference type="PROSITE" id="PS50111">
    <property type="entry name" value="CHEMOTAXIS_TRANSDUC_2"/>
    <property type="match status" value="1"/>
</dbReference>
<evidence type="ECO:0000313" key="8">
    <source>
        <dbReference type="EMBL" id="EKV58128.1"/>
    </source>
</evidence>
<keyword evidence="5" id="KW-0812">Transmembrane</keyword>
<keyword evidence="2" id="KW-0488">Methylation</keyword>
<dbReference type="GO" id="GO:0004888">
    <property type="term" value="F:transmembrane signaling receptor activity"/>
    <property type="evidence" value="ECO:0007669"/>
    <property type="project" value="InterPro"/>
</dbReference>
<feature type="transmembrane region" description="Helical" evidence="5">
    <location>
        <begin position="301"/>
        <end position="324"/>
    </location>
</feature>
<dbReference type="InterPro" id="IPR004089">
    <property type="entry name" value="MCPsignal_dom"/>
</dbReference>
<dbReference type="Pfam" id="PF00672">
    <property type="entry name" value="HAMP"/>
    <property type="match status" value="1"/>
</dbReference>
<dbReference type="EMBL" id="ALNZ01000007">
    <property type="protein sequence ID" value="EKV58128.1"/>
    <property type="molecule type" value="Genomic_DNA"/>
</dbReference>
<evidence type="ECO:0000256" key="1">
    <source>
        <dbReference type="ARBA" id="ARBA00004370"/>
    </source>
</evidence>
<organism evidence="8 9">
    <name type="scientific">Brachyspira hampsonii 30446</name>
    <dbReference type="NCBI Taxonomy" id="1289135"/>
    <lineage>
        <taxon>Bacteria</taxon>
        <taxon>Pseudomonadati</taxon>
        <taxon>Spirochaetota</taxon>
        <taxon>Spirochaetia</taxon>
        <taxon>Brachyspirales</taxon>
        <taxon>Brachyspiraceae</taxon>
        <taxon>Brachyspira</taxon>
    </lineage>
</organism>
<dbReference type="Pfam" id="PF00015">
    <property type="entry name" value="MCPsignal"/>
    <property type="match status" value="1"/>
</dbReference>
<reference evidence="8 9" key="1">
    <citation type="submission" date="2012-07" db="EMBL/GenBank/DDBJ databases">
        <title>Genome sequence of Brachyspira sp. 30446, isolated from a pig with mucohaemorrhagic colitis.</title>
        <authorList>
            <person name="Rubin J.E."/>
            <person name="Fernando C."/>
            <person name="Harding J.C.S."/>
            <person name="Hill J.E."/>
        </authorList>
    </citation>
    <scope>NUCLEOTIDE SEQUENCE [LARGE SCALE GENOMIC DNA]</scope>
    <source>
        <strain evidence="8 9">30446</strain>
    </source>
</reference>
<accession>A0A2U4EXU4</accession>
<dbReference type="CDD" id="cd06225">
    <property type="entry name" value="HAMP"/>
    <property type="match status" value="1"/>
</dbReference>
<evidence type="ECO:0000259" key="6">
    <source>
        <dbReference type="PROSITE" id="PS50111"/>
    </source>
</evidence>
<proteinExistence type="inferred from homology"/>
<dbReference type="InterPro" id="IPR004090">
    <property type="entry name" value="Chemotax_Me-accpt_rcpt"/>
</dbReference>
<evidence type="ECO:0000256" key="4">
    <source>
        <dbReference type="PROSITE-ProRule" id="PRU00284"/>
    </source>
</evidence>
<dbReference type="AlphaFoldDB" id="A0A2U4EXU4"/>
<comment type="subcellular location">
    <subcellularLocation>
        <location evidence="1">Membrane</location>
    </subcellularLocation>
</comment>
<dbReference type="GO" id="GO:0007165">
    <property type="term" value="P:signal transduction"/>
    <property type="evidence" value="ECO:0007669"/>
    <property type="project" value="UniProtKB-KW"/>
</dbReference>
<evidence type="ECO:0000313" key="9">
    <source>
        <dbReference type="Proteomes" id="UP000011663"/>
    </source>
</evidence>
<sequence>MSKINISIVKSGIFKMSKLNSIMVKIPLMVTVMIIMLSVIIISVSISLSTKELNAVTASGFETSVNGFSSLIDSILSYQSILIESYANIPTIKEYMSTGSEEVRNRAINTMTVFFENNDYIIDLFMLGLDGRVIESYNGSKDEAGDSISSAYPELWQSFVSKNYNTALSFNIYKHEDYIILPVLQGIRDENNNVVGAFIAYVDWGKIIDESLKDSKDQFSEDKTLFVVNNNLDIVYHNNKNRLFSKATGALVIPSNQDSGLLNYIREGEAISAFFKKLSSIEWVMVERTTDSLLYASSRNMTFIGIIIGIIGIALSTIITIFYIHRTIKPMKFIVEEAREMSEGNFTLSAVIKNRNDEIGELSHSFQVMRDKIVTVITDVLSASSEIANAANEVYQGTEDLAQRTEYQASSLEETASSMEEMASTIKSSAQNSVDGNKVMIDSKNAVKEGGVVIGDTTNMIEDVYAASAKIKDITKVIEDIAFQTNILALNAAVEAARAGDQGKGFAVVASEVRNLAQNSQTSAKDITSLIEDIYEKINKSAEMARHSQDIFNNIELKIEETSKIMNDISHTAVEQEAGVDQVNTAVSKMDSITQQNAALVEEATAATKSLLDQAKHLEELMSFFRVK</sequence>
<evidence type="ECO:0000256" key="2">
    <source>
        <dbReference type="ARBA" id="ARBA00022481"/>
    </source>
</evidence>
<dbReference type="SMART" id="SM00283">
    <property type="entry name" value="MA"/>
    <property type="match status" value="1"/>
</dbReference>
<dbReference type="Gene3D" id="1.10.287.950">
    <property type="entry name" value="Methyl-accepting chemotaxis protein"/>
    <property type="match status" value="1"/>
</dbReference>
<comment type="caution">
    <text evidence="8">The sequence shown here is derived from an EMBL/GenBank/DDBJ whole genome shotgun (WGS) entry which is preliminary data.</text>
</comment>
<dbReference type="PANTHER" id="PTHR43531:SF14">
    <property type="entry name" value="METHYL-ACCEPTING CHEMOTAXIS PROTEIN I-RELATED"/>
    <property type="match status" value="1"/>
</dbReference>
<evidence type="ECO:0000259" key="7">
    <source>
        <dbReference type="PROSITE" id="PS50885"/>
    </source>
</evidence>
<feature type="domain" description="Methyl-accepting transducer" evidence="6">
    <location>
        <begin position="383"/>
        <end position="612"/>
    </location>
</feature>
<dbReference type="PRINTS" id="PR00260">
    <property type="entry name" value="CHEMTRNSDUCR"/>
</dbReference>
<protein>
    <submittedName>
        <fullName evidence="8">Methyl-accepting chemotaxis sensory transducer</fullName>
    </submittedName>
</protein>
<evidence type="ECO:0000256" key="3">
    <source>
        <dbReference type="ARBA" id="ARBA00029447"/>
    </source>
</evidence>
<dbReference type="Proteomes" id="UP000011663">
    <property type="component" value="Unassembled WGS sequence"/>
</dbReference>
<dbReference type="GO" id="GO:0006935">
    <property type="term" value="P:chemotaxis"/>
    <property type="evidence" value="ECO:0007669"/>
    <property type="project" value="InterPro"/>
</dbReference>
<keyword evidence="5" id="KW-1133">Transmembrane helix</keyword>
<feature type="transmembrane region" description="Helical" evidence="5">
    <location>
        <begin position="26"/>
        <end position="48"/>
    </location>
</feature>
<comment type="similarity">
    <text evidence="3">Belongs to the methyl-accepting chemotaxis (MCP) protein family.</text>
</comment>
<dbReference type="SUPFAM" id="SSF58104">
    <property type="entry name" value="Methyl-accepting chemotaxis protein (MCP) signaling domain"/>
    <property type="match status" value="1"/>
</dbReference>
<gene>
    <name evidence="8" type="ORF">A966_01226</name>
</gene>